<dbReference type="InterPro" id="IPR003607">
    <property type="entry name" value="HD/PDEase_dom"/>
</dbReference>
<dbReference type="InterPro" id="IPR052194">
    <property type="entry name" value="MESH1"/>
</dbReference>
<dbReference type="KEGG" id="ckw:CKALI_04895"/>
<name>A0A6B8VS70_9CORY</name>
<sequence>MFTPRMMRAINAAATAHDGHYRKATRIPYVSHLFGVMTIAASITDDEDVLIACLLHDAIEDIPETYGATQIEADFGPRVLGIVQGVTKIEADSWQERSDAYIAHLRDEASDESLIVSLCDKSHNLMSILADHDAIGDELWERFNSGKERQQWWYRSILEVASQRLPDNEVLRTYAANVERLASL</sequence>
<keyword evidence="3" id="KW-1185">Reference proteome</keyword>
<dbReference type="EMBL" id="CP046452">
    <property type="protein sequence ID" value="QGU01855.1"/>
    <property type="molecule type" value="Genomic_DNA"/>
</dbReference>
<dbReference type="CDD" id="cd00077">
    <property type="entry name" value="HDc"/>
    <property type="match status" value="1"/>
</dbReference>
<dbReference type="PANTHER" id="PTHR46246:SF1">
    <property type="entry name" value="GUANOSINE-3',5'-BIS(DIPHOSPHATE) 3'-PYROPHOSPHOHYDROLASE MESH1"/>
    <property type="match status" value="1"/>
</dbReference>
<proteinExistence type="predicted"/>
<evidence type="ECO:0000313" key="3">
    <source>
        <dbReference type="Proteomes" id="UP000427071"/>
    </source>
</evidence>
<accession>A0A6B8VS70</accession>
<organism evidence="2 3">
    <name type="scientific">Corynebacterium kalinowskii</name>
    <dbReference type="NCBI Taxonomy" id="2675216"/>
    <lineage>
        <taxon>Bacteria</taxon>
        <taxon>Bacillati</taxon>
        <taxon>Actinomycetota</taxon>
        <taxon>Actinomycetes</taxon>
        <taxon>Mycobacteriales</taxon>
        <taxon>Corynebacteriaceae</taxon>
        <taxon>Corynebacterium</taxon>
    </lineage>
</organism>
<dbReference type="SUPFAM" id="SSF109604">
    <property type="entry name" value="HD-domain/PDEase-like"/>
    <property type="match status" value="1"/>
</dbReference>
<dbReference type="Proteomes" id="UP000427071">
    <property type="component" value="Chromosome"/>
</dbReference>
<gene>
    <name evidence="2" type="primary">spoT</name>
    <name evidence="2" type="ORF">CKALI_04895</name>
</gene>
<dbReference type="RefSeq" id="WP_156192229.1">
    <property type="nucleotide sequence ID" value="NZ_CP046452.1"/>
</dbReference>
<feature type="domain" description="HD/PDEase" evidence="1">
    <location>
        <begin position="25"/>
        <end position="134"/>
    </location>
</feature>
<dbReference type="SMART" id="SM00471">
    <property type="entry name" value="HDc"/>
    <property type="match status" value="1"/>
</dbReference>
<evidence type="ECO:0000313" key="2">
    <source>
        <dbReference type="EMBL" id="QGU01855.1"/>
    </source>
</evidence>
<dbReference type="Gene3D" id="1.10.3210.10">
    <property type="entry name" value="Hypothetical protein af1432"/>
    <property type="match status" value="1"/>
</dbReference>
<reference evidence="3" key="1">
    <citation type="submission" date="2019-11" db="EMBL/GenBank/DDBJ databases">
        <title>Complete genome sequence of Corynebacterium kalinowskii 1959, a novel Corynebacterium species isolated from soil of a small paddock in Vilsendorf, Germany.</title>
        <authorList>
            <person name="Schaffert L."/>
            <person name="Ruwe M."/>
            <person name="Milse J."/>
            <person name="Hanuschka K."/>
            <person name="Ortseifen V."/>
            <person name="Droste J."/>
            <person name="Brandt D."/>
            <person name="Schlueter L."/>
            <person name="Kutter Y."/>
            <person name="Vinke S."/>
            <person name="Viehoefer P."/>
            <person name="Jacob L."/>
            <person name="Luebke N.-C."/>
            <person name="Schulte-Berndt E."/>
            <person name="Hain C."/>
            <person name="Linder M."/>
            <person name="Schmidt P."/>
            <person name="Wollenschlaeger L."/>
            <person name="Luttermann T."/>
            <person name="Thieme E."/>
            <person name="Hassa J."/>
            <person name="Haak M."/>
            <person name="Wittchen M."/>
            <person name="Mentz A."/>
            <person name="Persicke M."/>
            <person name="Busche T."/>
            <person name="Ruckert C."/>
        </authorList>
    </citation>
    <scope>NUCLEOTIDE SEQUENCE [LARGE SCALE GENOMIC DNA]</scope>
    <source>
        <strain evidence="3">1959</strain>
    </source>
</reference>
<dbReference type="PANTHER" id="PTHR46246">
    <property type="entry name" value="GUANOSINE-3',5'-BIS(DIPHOSPHATE) 3'-PYROPHOSPHOHYDROLASE MESH1"/>
    <property type="match status" value="1"/>
</dbReference>
<dbReference type="GO" id="GO:0008893">
    <property type="term" value="F:guanosine-3',5'-bis(diphosphate) 3'-diphosphatase activity"/>
    <property type="evidence" value="ECO:0007669"/>
    <property type="project" value="TreeGrafter"/>
</dbReference>
<protein>
    <submittedName>
        <fullName evidence="2">Bifunctional (P)ppGpp synthase/hydrolase SpoT</fullName>
    </submittedName>
</protein>
<dbReference type="AlphaFoldDB" id="A0A6B8VS70"/>
<evidence type="ECO:0000259" key="1">
    <source>
        <dbReference type="SMART" id="SM00471"/>
    </source>
</evidence>
<dbReference type="Pfam" id="PF13328">
    <property type="entry name" value="HD_4"/>
    <property type="match status" value="1"/>
</dbReference>